<keyword evidence="1" id="KW-1133">Transmembrane helix</keyword>
<sequence>MSQTKTGTKGVFGRGSLTTWRYITGLLVLASLLALVAIVLQPLPGSAATTDYNVAVTDQSVGGKILVLDPNVPDWNSASAIKWSWAPSAANGFSNPTPGWGLPSSVKLRESCVFGGQWMTVTDSKGFAAIIPYPAANDKKWSINLTATPNLHEAELLPNGNIAIAASSGGWVRIYTSSQGPSSTVNVQFNLPEAHGLLWDPQQNVLWALGSTLNALTIGGTPAAPTITQKSSVALPTSHGHEMQPVYGDTDRLWISTGTTVYQYIKSTNTFTTSFTGSAGIGRVGVKSVGDQPSGQVIETVPDAIKSPPGGCTANNWCTETVDFFLPDMTRTMTGARFYKARILNPAYQ</sequence>
<reference evidence="2" key="2">
    <citation type="submission" date="2020-09" db="EMBL/GenBank/DDBJ databases">
        <authorList>
            <person name="Sun Q."/>
            <person name="Zhou Y."/>
        </authorList>
    </citation>
    <scope>NUCLEOTIDE SEQUENCE</scope>
    <source>
        <strain evidence="2">CGMCC 1.15178</strain>
    </source>
</reference>
<accession>A0A917E5W6</accession>
<evidence type="ECO:0000313" key="3">
    <source>
        <dbReference type="Proteomes" id="UP000612456"/>
    </source>
</evidence>
<dbReference type="RefSeq" id="WP_189001052.1">
    <property type="nucleotide sequence ID" value="NZ_BMHP01000020.1"/>
</dbReference>
<keyword evidence="1" id="KW-0812">Transmembrane</keyword>
<dbReference type="EMBL" id="BMHP01000020">
    <property type="protein sequence ID" value="GGE02626.1"/>
    <property type="molecule type" value="Genomic_DNA"/>
</dbReference>
<gene>
    <name evidence="2" type="ORF">GCM10010911_72090</name>
</gene>
<evidence type="ECO:0000313" key="2">
    <source>
        <dbReference type="EMBL" id="GGE02626.1"/>
    </source>
</evidence>
<dbReference type="Proteomes" id="UP000612456">
    <property type="component" value="Unassembled WGS sequence"/>
</dbReference>
<evidence type="ECO:0000256" key="1">
    <source>
        <dbReference type="SAM" id="Phobius"/>
    </source>
</evidence>
<comment type="caution">
    <text evidence="2">The sequence shown here is derived from an EMBL/GenBank/DDBJ whole genome shotgun (WGS) entry which is preliminary data.</text>
</comment>
<feature type="transmembrane region" description="Helical" evidence="1">
    <location>
        <begin position="20"/>
        <end position="40"/>
    </location>
</feature>
<dbReference type="InterPro" id="IPR045383">
    <property type="entry name" value="DUF6528"/>
</dbReference>
<proteinExistence type="predicted"/>
<dbReference type="Pfam" id="PF20138">
    <property type="entry name" value="DUF6528"/>
    <property type="match status" value="1"/>
</dbReference>
<organism evidence="2 3">
    <name type="scientific">Paenibacillus nasutitermitis</name>
    <dbReference type="NCBI Taxonomy" id="1652958"/>
    <lineage>
        <taxon>Bacteria</taxon>
        <taxon>Bacillati</taxon>
        <taxon>Bacillota</taxon>
        <taxon>Bacilli</taxon>
        <taxon>Bacillales</taxon>
        <taxon>Paenibacillaceae</taxon>
        <taxon>Paenibacillus</taxon>
    </lineage>
</organism>
<dbReference type="AlphaFoldDB" id="A0A917E5W6"/>
<keyword evidence="3" id="KW-1185">Reference proteome</keyword>
<protein>
    <submittedName>
        <fullName evidence="2">Uncharacterized protein</fullName>
    </submittedName>
</protein>
<keyword evidence="1" id="KW-0472">Membrane</keyword>
<reference evidence="2" key="1">
    <citation type="journal article" date="2014" name="Int. J. Syst. Evol. Microbiol.">
        <title>Complete genome sequence of Corynebacterium casei LMG S-19264T (=DSM 44701T), isolated from a smear-ripened cheese.</title>
        <authorList>
            <consortium name="US DOE Joint Genome Institute (JGI-PGF)"/>
            <person name="Walter F."/>
            <person name="Albersmeier A."/>
            <person name="Kalinowski J."/>
            <person name="Ruckert C."/>
        </authorList>
    </citation>
    <scope>NUCLEOTIDE SEQUENCE</scope>
    <source>
        <strain evidence="2">CGMCC 1.15178</strain>
    </source>
</reference>
<dbReference type="SUPFAM" id="SSF63825">
    <property type="entry name" value="YWTD domain"/>
    <property type="match status" value="1"/>
</dbReference>
<name>A0A917E5W6_9BACL</name>